<evidence type="ECO:0000256" key="14">
    <source>
        <dbReference type="ARBA" id="ARBA00022777"/>
    </source>
</evidence>
<dbReference type="EC" id="2.7.11.1" evidence="5"/>
<dbReference type="GO" id="GO:0020005">
    <property type="term" value="C:symbiont-containing vacuole membrane"/>
    <property type="evidence" value="ECO:0007669"/>
    <property type="project" value="UniProtKB-SubCell"/>
</dbReference>
<evidence type="ECO:0000256" key="11">
    <source>
        <dbReference type="ARBA" id="ARBA00022723"/>
    </source>
</evidence>
<dbReference type="SMART" id="SM00220">
    <property type="entry name" value="S_TKc"/>
    <property type="match status" value="1"/>
</dbReference>
<gene>
    <name evidence="33" type="ORF">BSTOLATCC_MIC22418</name>
</gene>
<dbReference type="FunFam" id="1.10.238.10:FF:000585">
    <property type="entry name" value="Calcium-dependent protein kinase-a"/>
    <property type="match status" value="1"/>
</dbReference>
<keyword evidence="12" id="KW-0677">Repeat</keyword>
<dbReference type="AlphaFoldDB" id="A0AAU9IZN4"/>
<keyword evidence="9" id="KW-0808">Transferase</keyword>
<dbReference type="InterPro" id="IPR000719">
    <property type="entry name" value="Prot_kinase_dom"/>
</dbReference>
<evidence type="ECO:0000256" key="16">
    <source>
        <dbReference type="ARBA" id="ARBA00022840"/>
    </source>
</evidence>
<dbReference type="InterPro" id="IPR011992">
    <property type="entry name" value="EF-hand-dom_pair"/>
</dbReference>
<keyword evidence="11" id="KW-0479">Metal-binding</keyword>
<dbReference type="Proteomes" id="UP001162131">
    <property type="component" value="Unassembled WGS sequence"/>
</dbReference>
<sequence>MGCFSSSGRHTLPKSEASNTPSQVVHTKEDIKIDASMFVGHRSGQVLEHYKIGQKIGSGAFGCVRIGTHIATGQKRAIKTIHKESISEDLTERAKFFTEVDILRRADHPNIVKLYEFYEDEKYFHIVTEFLQGGELFDYIIKNKMLSERAAAIFMRQILSAVAYCHLNNIVHRDLKPENLLLENDAPQPNLKVIDFGTCAIFDPSRHMTKKYGTAYYIAPEVLRKDYDEKCDIWSCGVILYILLSGKPPFYGRTDRDILKMVEKGEYSMRGTIWTTISQGAKHLISRMLDYNPKNRISAREALMDDWLAQNCAVSPSAQSIPLASLDNLKAFRAEQKLQHAVLTFIASQLLQNEDSKQLSEAFRNLDKNGDGKISREELLEVYSGMMGLEAASEEVEKIMRQVDANGSGYIDYTEFIMATAQKEKMINQMNLEAAFKVFDSDGSGKISAQELKALLGSGGGENETIWCELIKDVDQNGDGEIDINEFKAMMMSLVESHK</sequence>
<evidence type="ECO:0000256" key="1">
    <source>
        <dbReference type="ARBA" id="ARBA00001946"/>
    </source>
</evidence>
<evidence type="ECO:0000256" key="6">
    <source>
        <dbReference type="ARBA" id="ARBA00022475"/>
    </source>
</evidence>
<evidence type="ECO:0000256" key="27">
    <source>
        <dbReference type="ARBA" id="ARBA00068067"/>
    </source>
</evidence>
<evidence type="ECO:0000256" key="22">
    <source>
        <dbReference type="ARBA" id="ARBA00023288"/>
    </source>
</evidence>
<dbReference type="PROSITE" id="PS50011">
    <property type="entry name" value="PROTEIN_KINASE_DOM"/>
    <property type="match status" value="1"/>
</dbReference>
<proteinExistence type="inferred from homology"/>
<evidence type="ECO:0000256" key="3">
    <source>
        <dbReference type="ARBA" id="ARBA00004342"/>
    </source>
</evidence>
<dbReference type="Gene3D" id="3.30.200.20">
    <property type="entry name" value="Phosphorylase Kinase, domain 1"/>
    <property type="match status" value="1"/>
</dbReference>
<evidence type="ECO:0000256" key="4">
    <source>
        <dbReference type="ARBA" id="ARBA00004425"/>
    </source>
</evidence>
<dbReference type="PROSITE" id="PS50222">
    <property type="entry name" value="EF_HAND_2"/>
    <property type="match status" value="4"/>
</dbReference>
<dbReference type="GO" id="GO:0005886">
    <property type="term" value="C:plasma membrane"/>
    <property type="evidence" value="ECO:0007669"/>
    <property type="project" value="UniProtKB-SubCell"/>
</dbReference>
<dbReference type="GO" id="GO:0020002">
    <property type="term" value="C:host cell plasma membrane"/>
    <property type="evidence" value="ECO:0007669"/>
    <property type="project" value="UniProtKB-SubCell"/>
</dbReference>
<evidence type="ECO:0000256" key="10">
    <source>
        <dbReference type="ARBA" id="ARBA00022707"/>
    </source>
</evidence>
<feature type="domain" description="EF-hand" evidence="32">
    <location>
        <begin position="391"/>
        <end position="426"/>
    </location>
</feature>
<reference evidence="33" key="1">
    <citation type="submission" date="2021-09" db="EMBL/GenBank/DDBJ databases">
        <authorList>
            <consortium name="AG Swart"/>
            <person name="Singh M."/>
            <person name="Singh A."/>
            <person name="Seah K."/>
            <person name="Emmerich C."/>
        </authorList>
    </citation>
    <scope>NUCLEOTIDE SEQUENCE</scope>
    <source>
        <strain evidence="33">ATCC30299</strain>
    </source>
</reference>
<keyword evidence="6" id="KW-1003">Cell membrane</keyword>
<evidence type="ECO:0000256" key="2">
    <source>
        <dbReference type="ARBA" id="ARBA00004230"/>
    </source>
</evidence>
<evidence type="ECO:0000256" key="24">
    <source>
        <dbReference type="ARBA" id="ARBA00047899"/>
    </source>
</evidence>
<evidence type="ECO:0000259" key="32">
    <source>
        <dbReference type="PROSITE" id="PS50222"/>
    </source>
</evidence>
<evidence type="ECO:0000256" key="28">
    <source>
        <dbReference type="PROSITE-ProRule" id="PRU10141"/>
    </source>
</evidence>
<evidence type="ECO:0000259" key="31">
    <source>
        <dbReference type="PROSITE" id="PS50011"/>
    </source>
</evidence>
<dbReference type="SMART" id="SM00054">
    <property type="entry name" value="EFh"/>
    <property type="match status" value="4"/>
</dbReference>
<evidence type="ECO:0000256" key="15">
    <source>
        <dbReference type="ARBA" id="ARBA00022837"/>
    </source>
</evidence>
<evidence type="ECO:0000256" key="19">
    <source>
        <dbReference type="ARBA" id="ARBA00023069"/>
    </source>
</evidence>
<evidence type="ECO:0000256" key="9">
    <source>
        <dbReference type="ARBA" id="ARBA00022679"/>
    </source>
</evidence>
<dbReference type="InterPro" id="IPR017441">
    <property type="entry name" value="Protein_kinase_ATP_BS"/>
</dbReference>
<feature type="domain" description="Protein kinase" evidence="31">
    <location>
        <begin position="50"/>
        <end position="308"/>
    </location>
</feature>
<keyword evidence="15" id="KW-0106">Calcium</keyword>
<dbReference type="GO" id="GO:0004674">
    <property type="term" value="F:protein serine/threonine kinase activity"/>
    <property type="evidence" value="ECO:0007669"/>
    <property type="project" value="UniProtKB-KW"/>
</dbReference>
<comment type="cofactor">
    <cofactor evidence="1">
        <name>Mg(2+)</name>
        <dbReference type="ChEBI" id="CHEBI:18420"/>
    </cofactor>
</comment>
<feature type="domain" description="EF-hand" evidence="32">
    <location>
        <begin position="427"/>
        <end position="462"/>
    </location>
</feature>
<dbReference type="PANTHER" id="PTHR24349">
    <property type="entry name" value="SERINE/THREONINE-PROTEIN KINASE"/>
    <property type="match status" value="1"/>
</dbReference>
<comment type="catalytic activity">
    <reaction evidence="24">
        <text>L-threonyl-[protein] + ATP = O-phospho-L-threonyl-[protein] + ADP + H(+)</text>
        <dbReference type="Rhea" id="RHEA:46608"/>
        <dbReference type="Rhea" id="RHEA-COMP:11060"/>
        <dbReference type="Rhea" id="RHEA-COMP:11605"/>
        <dbReference type="ChEBI" id="CHEBI:15378"/>
        <dbReference type="ChEBI" id="CHEBI:30013"/>
        <dbReference type="ChEBI" id="CHEBI:30616"/>
        <dbReference type="ChEBI" id="CHEBI:61977"/>
        <dbReference type="ChEBI" id="CHEBI:456216"/>
        <dbReference type="EC" id="2.7.11.1"/>
    </reaction>
</comment>
<dbReference type="PROSITE" id="PS00108">
    <property type="entry name" value="PROTEIN_KINASE_ST"/>
    <property type="match status" value="1"/>
</dbReference>
<dbReference type="CDD" id="cd05117">
    <property type="entry name" value="STKc_CAMK"/>
    <property type="match status" value="1"/>
</dbReference>
<dbReference type="GO" id="GO:0005524">
    <property type="term" value="F:ATP binding"/>
    <property type="evidence" value="ECO:0007669"/>
    <property type="project" value="UniProtKB-UniRule"/>
</dbReference>
<keyword evidence="20" id="KW-0564">Palmitate</keyword>
<keyword evidence="18" id="KW-1043">Host membrane</keyword>
<evidence type="ECO:0000256" key="12">
    <source>
        <dbReference type="ARBA" id="ARBA00022737"/>
    </source>
</evidence>
<feature type="binding site" evidence="28">
    <location>
        <position position="79"/>
    </location>
    <ligand>
        <name>ATP</name>
        <dbReference type="ChEBI" id="CHEBI:30616"/>
    </ligand>
</feature>
<evidence type="ECO:0000256" key="17">
    <source>
        <dbReference type="ARBA" id="ARBA00022846"/>
    </source>
</evidence>
<keyword evidence="13 28" id="KW-0547">Nucleotide-binding</keyword>
<comment type="catalytic activity">
    <reaction evidence="25">
        <text>L-seryl-[protein] + ATP = O-phospho-L-seryl-[protein] + ADP + H(+)</text>
        <dbReference type="Rhea" id="RHEA:17989"/>
        <dbReference type="Rhea" id="RHEA-COMP:9863"/>
        <dbReference type="Rhea" id="RHEA-COMP:11604"/>
        <dbReference type="ChEBI" id="CHEBI:15378"/>
        <dbReference type="ChEBI" id="CHEBI:29999"/>
        <dbReference type="ChEBI" id="CHEBI:30616"/>
        <dbReference type="ChEBI" id="CHEBI:83421"/>
        <dbReference type="ChEBI" id="CHEBI:456216"/>
        <dbReference type="EC" id="2.7.11.1"/>
    </reaction>
</comment>
<dbReference type="GO" id="GO:0005509">
    <property type="term" value="F:calcium ion binding"/>
    <property type="evidence" value="ECO:0007669"/>
    <property type="project" value="InterPro"/>
</dbReference>
<dbReference type="EMBL" id="CAJZBQ010000021">
    <property type="protein sequence ID" value="CAG9319068.1"/>
    <property type="molecule type" value="Genomic_DNA"/>
</dbReference>
<evidence type="ECO:0000256" key="29">
    <source>
        <dbReference type="RuleBase" id="RU000304"/>
    </source>
</evidence>
<accession>A0AAU9IZN4</accession>
<keyword evidence="34" id="KW-1185">Reference proteome</keyword>
<feature type="compositionally biased region" description="Polar residues" evidence="30">
    <location>
        <begin position="16"/>
        <end position="25"/>
    </location>
</feature>
<dbReference type="InterPro" id="IPR002048">
    <property type="entry name" value="EF_hand_dom"/>
</dbReference>
<evidence type="ECO:0000256" key="13">
    <source>
        <dbReference type="ARBA" id="ARBA00022741"/>
    </source>
</evidence>
<keyword evidence="18" id="KW-0472">Membrane</keyword>
<keyword evidence="10" id="KW-0519">Myristate</keyword>
<keyword evidence="8 29" id="KW-0723">Serine/threonine-protein kinase</keyword>
<feature type="domain" description="EF-hand" evidence="32">
    <location>
        <begin position="464"/>
        <end position="497"/>
    </location>
</feature>
<dbReference type="FunFam" id="3.30.200.20:FF:000315">
    <property type="entry name" value="Calcium-dependent protein kinase 3"/>
    <property type="match status" value="1"/>
</dbReference>
<evidence type="ECO:0000256" key="8">
    <source>
        <dbReference type="ARBA" id="ARBA00022527"/>
    </source>
</evidence>
<dbReference type="PROSITE" id="PS00107">
    <property type="entry name" value="PROTEIN_KINASE_ATP"/>
    <property type="match status" value="1"/>
</dbReference>
<dbReference type="Pfam" id="PF13499">
    <property type="entry name" value="EF-hand_7"/>
    <property type="match status" value="2"/>
</dbReference>
<dbReference type="GO" id="GO:0031514">
    <property type="term" value="C:motile cilium"/>
    <property type="evidence" value="ECO:0007669"/>
    <property type="project" value="UniProtKB-SubCell"/>
</dbReference>
<dbReference type="CDD" id="cd00051">
    <property type="entry name" value="EFh"/>
    <property type="match status" value="2"/>
</dbReference>
<dbReference type="InterPro" id="IPR011009">
    <property type="entry name" value="Kinase-like_dom_sf"/>
</dbReference>
<keyword evidence="7" id="KW-1032">Host cell membrane</keyword>
<dbReference type="FunFam" id="1.10.510.10:FF:000398">
    <property type="entry name" value="Calcium-dependent protein kinase 1"/>
    <property type="match status" value="1"/>
</dbReference>
<dbReference type="InterPro" id="IPR008271">
    <property type="entry name" value="Ser/Thr_kinase_AS"/>
</dbReference>
<dbReference type="InterPro" id="IPR018247">
    <property type="entry name" value="EF_Hand_1_Ca_BS"/>
</dbReference>
<keyword evidence="19" id="KW-0969">Cilium</keyword>
<name>A0AAU9IZN4_9CILI</name>
<organism evidence="33 34">
    <name type="scientific">Blepharisma stoltei</name>
    <dbReference type="NCBI Taxonomy" id="1481888"/>
    <lineage>
        <taxon>Eukaryota</taxon>
        <taxon>Sar</taxon>
        <taxon>Alveolata</taxon>
        <taxon>Ciliophora</taxon>
        <taxon>Postciliodesmatophora</taxon>
        <taxon>Heterotrichea</taxon>
        <taxon>Heterotrichida</taxon>
        <taxon>Blepharismidae</taxon>
        <taxon>Blepharisma</taxon>
    </lineage>
</organism>
<feature type="domain" description="EF-hand" evidence="32">
    <location>
        <begin position="354"/>
        <end position="389"/>
    </location>
</feature>
<keyword evidence="16 28" id="KW-0067">ATP-binding</keyword>
<evidence type="ECO:0000256" key="23">
    <source>
        <dbReference type="ARBA" id="ARBA00024334"/>
    </source>
</evidence>
<evidence type="ECO:0000256" key="18">
    <source>
        <dbReference type="ARBA" id="ARBA00022870"/>
    </source>
</evidence>
<evidence type="ECO:0000256" key="7">
    <source>
        <dbReference type="ARBA" id="ARBA00022511"/>
    </source>
</evidence>
<dbReference type="Pfam" id="PF00069">
    <property type="entry name" value="Pkinase"/>
    <property type="match status" value="1"/>
</dbReference>
<dbReference type="Gene3D" id="1.10.238.10">
    <property type="entry name" value="EF-hand"/>
    <property type="match status" value="2"/>
</dbReference>
<dbReference type="PROSITE" id="PS00018">
    <property type="entry name" value="EF_HAND_1"/>
    <property type="match status" value="4"/>
</dbReference>
<keyword evidence="21" id="KW-0966">Cell projection</keyword>
<protein>
    <recommendedName>
        <fullName evidence="27">Calcium-dependent protein kinase 1</fullName>
        <ecNumber evidence="5">2.7.11.1</ecNumber>
    </recommendedName>
</protein>
<keyword evidence="17" id="KW-0282">Flagellum</keyword>
<comment type="subcellular location">
    <subcellularLocation>
        <location evidence="3">Cell membrane</location>
        <topology evidence="3">Lipid-anchor</topology>
        <orientation evidence="3">Cytoplasmic side</orientation>
    </subcellularLocation>
    <subcellularLocation>
        <location evidence="2">Cell projection</location>
        <location evidence="2">Cilium</location>
        <location evidence="2">Flagellum</location>
    </subcellularLocation>
    <subcellularLocation>
        <location evidence="4">Host cell membrane</location>
        <topology evidence="4">Lipid-anchor</topology>
    </subcellularLocation>
    <subcellularLocation>
        <location evidence="26">Parasitophorous vacuole membrane</location>
        <topology evidence="26">Lipid-anchor</topology>
    </subcellularLocation>
</comment>
<dbReference type="Gene3D" id="1.10.510.10">
    <property type="entry name" value="Transferase(Phosphotransferase) domain 1"/>
    <property type="match status" value="1"/>
</dbReference>
<feature type="region of interest" description="Disordered" evidence="30">
    <location>
        <begin position="1"/>
        <end position="26"/>
    </location>
</feature>
<evidence type="ECO:0000256" key="20">
    <source>
        <dbReference type="ARBA" id="ARBA00023139"/>
    </source>
</evidence>
<evidence type="ECO:0000256" key="5">
    <source>
        <dbReference type="ARBA" id="ARBA00012513"/>
    </source>
</evidence>
<evidence type="ECO:0000256" key="26">
    <source>
        <dbReference type="ARBA" id="ARBA00060437"/>
    </source>
</evidence>
<comment type="caution">
    <text evidence="33">The sequence shown here is derived from an EMBL/GenBank/DDBJ whole genome shotgun (WGS) entry which is preliminary data.</text>
</comment>
<evidence type="ECO:0000313" key="34">
    <source>
        <dbReference type="Proteomes" id="UP001162131"/>
    </source>
</evidence>
<comment type="similarity">
    <text evidence="23">Belongs to the protein kinase superfamily. Ser/Thr protein kinase family. CDPK subfamily.</text>
</comment>
<dbReference type="SUPFAM" id="SSF47473">
    <property type="entry name" value="EF-hand"/>
    <property type="match status" value="1"/>
</dbReference>
<dbReference type="InterPro" id="IPR050205">
    <property type="entry name" value="CDPK_Ser/Thr_kinases"/>
</dbReference>
<evidence type="ECO:0000256" key="21">
    <source>
        <dbReference type="ARBA" id="ARBA00023273"/>
    </source>
</evidence>
<evidence type="ECO:0000256" key="25">
    <source>
        <dbReference type="ARBA" id="ARBA00048679"/>
    </source>
</evidence>
<keyword evidence="22" id="KW-0449">Lipoprotein</keyword>
<evidence type="ECO:0000256" key="30">
    <source>
        <dbReference type="SAM" id="MobiDB-lite"/>
    </source>
</evidence>
<keyword evidence="14" id="KW-0418">Kinase</keyword>
<dbReference type="SUPFAM" id="SSF56112">
    <property type="entry name" value="Protein kinase-like (PK-like)"/>
    <property type="match status" value="1"/>
</dbReference>
<evidence type="ECO:0000313" key="33">
    <source>
        <dbReference type="EMBL" id="CAG9319068.1"/>
    </source>
</evidence>